<evidence type="ECO:0000256" key="1">
    <source>
        <dbReference type="SAM" id="MobiDB-lite"/>
    </source>
</evidence>
<comment type="caution">
    <text evidence="2">The sequence shown here is derived from an EMBL/GenBank/DDBJ whole genome shotgun (WGS) entry which is preliminary data.</text>
</comment>
<accession>A0AA39X6Y8</accession>
<evidence type="ECO:0000313" key="3">
    <source>
        <dbReference type="Proteomes" id="UP001174934"/>
    </source>
</evidence>
<proteinExistence type="predicted"/>
<dbReference type="Proteomes" id="UP001174934">
    <property type="component" value="Unassembled WGS sequence"/>
</dbReference>
<name>A0AA39X6Y8_9PEZI</name>
<feature type="region of interest" description="Disordered" evidence="1">
    <location>
        <begin position="57"/>
        <end position="133"/>
    </location>
</feature>
<organism evidence="2 3">
    <name type="scientific">Bombardia bombarda</name>
    <dbReference type="NCBI Taxonomy" id="252184"/>
    <lineage>
        <taxon>Eukaryota</taxon>
        <taxon>Fungi</taxon>
        <taxon>Dikarya</taxon>
        <taxon>Ascomycota</taxon>
        <taxon>Pezizomycotina</taxon>
        <taxon>Sordariomycetes</taxon>
        <taxon>Sordariomycetidae</taxon>
        <taxon>Sordariales</taxon>
        <taxon>Lasiosphaeriaceae</taxon>
        <taxon>Bombardia</taxon>
    </lineage>
</organism>
<sequence length="205" mass="22410">MFDIRTKRLFQQVKGCLFKLKSSSDLQPASRLLLEPLRTSSRSSPFLVLATSSNRKGSIIPQKKRRGMENLPPDHGYQLQPHHSTPQAPSNEAARHGAPSCFANLSRNRTGRAGMRIPSSAPPAVLSRSRQVGSPKTRLRRLWPIGQSNHALGCLVLAPGGINTFADMVTQDRLRRVNGLSDPRGRRAPCACRLSPAGACARLCT</sequence>
<gene>
    <name evidence="2" type="ORF">B0T17DRAFT_153762</name>
</gene>
<evidence type="ECO:0000313" key="2">
    <source>
        <dbReference type="EMBL" id="KAK0628457.1"/>
    </source>
</evidence>
<keyword evidence="3" id="KW-1185">Reference proteome</keyword>
<dbReference type="AlphaFoldDB" id="A0AA39X6Y8"/>
<dbReference type="EMBL" id="JAULSR010000002">
    <property type="protein sequence ID" value="KAK0628457.1"/>
    <property type="molecule type" value="Genomic_DNA"/>
</dbReference>
<protein>
    <submittedName>
        <fullName evidence="2">Uncharacterized protein</fullName>
    </submittedName>
</protein>
<feature type="compositionally biased region" description="Polar residues" evidence="1">
    <location>
        <begin position="81"/>
        <end position="90"/>
    </location>
</feature>
<reference evidence="2" key="1">
    <citation type="submission" date="2023-06" db="EMBL/GenBank/DDBJ databases">
        <title>Genome-scale phylogeny and comparative genomics of the fungal order Sordariales.</title>
        <authorList>
            <consortium name="Lawrence Berkeley National Laboratory"/>
            <person name="Hensen N."/>
            <person name="Bonometti L."/>
            <person name="Westerberg I."/>
            <person name="Brannstrom I.O."/>
            <person name="Guillou S."/>
            <person name="Cros-Aarteil S."/>
            <person name="Calhoun S."/>
            <person name="Haridas S."/>
            <person name="Kuo A."/>
            <person name="Mondo S."/>
            <person name="Pangilinan J."/>
            <person name="Riley R."/>
            <person name="LaButti K."/>
            <person name="Andreopoulos B."/>
            <person name="Lipzen A."/>
            <person name="Chen C."/>
            <person name="Yanf M."/>
            <person name="Daum C."/>
            <person name="Ng V."/>
            <person name="Clum A."/>
            <person name="Steindorff A."/>
            <person name="Ohm R."/>
            <person name="Martin F."/>
            <person name="Silar P."/>
            <person name="Natvig D."/>
            <person name="Lalanne C."/>
            <person name="Gautier V."/>
            <person name="Ament-velasquez S.L."/>
            <person name="Kruys A."/>
            <person name="Hutchinson M.I."/>
            <person name="Powell A.J."/>
            <person name="Barry K."/>
            <person name="Miller A.N."/>
            <person name="Grigoriev I.V."/>
            <person name="Debuchy R."/>
            <person name="Gladieux P."/>
            <person name="Thoren M.H."/>
            <person name="Johannesson H."/>
        </authorList>
    </citation>
    <scope>NUCLEOTIDE SEQUENCE</scope>
    <source>
        <strain evidence="2">SMH3391-2</strain>
    </source>
</reference>